<sequence length="184" mass="21394">LQRQYKMAVLHPILQMKNKGTKLIYEIDDDLFHVPKWNPGYQMLSKKSVQDGIKHFLSRVDAMFVTTEPLKSVYKEYCEHIYVLPNSIEFEFIYSVDNPRANTSKPVICWQGSMTHERDLAIAKKGFERLANDNDILFKMWCGFDTKTKKPIFEIPGAQTLPLIPFEGLTSFLLVVVQDLHRLL</sequence>
<evidence type="ECO:0008006" key="2">
    <source>
        <dbReference type="Google" id="ProtNLM"/>
    </source>
</evidence>
<dbReference type="AlphaFoldDB" id="X1AZH0"/>
<comment type="caution">
    <text evidence="1">The sequence shown here is derived from an EMBL/GenBank/DDBJ whole genome shotgun (WGS) entry which is preliminary data.</text>
</comment>
<feature type="non-terminal residue" evidence="1">
    <location>
        <position position="1"/>
    </location>
</feature>
<accession>X1AZH0</accession>
<name>X1AZH0_9ZZZZ</name>
<dbReference type="SUPFAM" id="SSF53756">
    <property type="entry name" value="UDP-Glycosyltransferase/glycogen phosphorylase"/>
    <property type="match status" value="1"/>
</dbReference>
<evidence type="ECO:0000313" key="1">
    <source>
        <dbReference type="EMBL" id="GAG88714.1"/>
    </source>
</evidence>
<reference evidence="1" key="1">
    <citation type="journal article" date="2014" name="Front. Microbiol.">
        <title>High frequency of phylogenetically diverse reductive dehalogenase-homologous genes in deep subseafloor sedimentary metagenomes.</title>
        <authorList>
            <person name="Kawai M."/>
            <person name="Futagami T."/>
            <person name="Toyoda A."/>
            <person name="Takaki Y."/>
            <person name="Nishi S."/>
            <person name="Hori S."/>
            <person name="Arai W."/>
            <person name="Tsubouchi T."/>
            <person name="Morono Y."/>
            <person name="Uchiyama I."/>
            <person name="Ito T."/>
            <person name="Fujiyama A."/>
            <person name="Inagaki F."/>
            <person name="Takami H."/>
        </authorList>
    </citation>
    <scope>NUCLEOTIDE SEQUENCE</scope>
    <source>
        <strain evidence="1">Expedition CK06-06</strain>
    </source>
</reference>
<protein>
    <recommendedName>
        <fullName evidence="2">Glycosyltransferase subfamily 4-like N-terminal domain-containing protein</fullName>
    </recommendedName>
</protein>
<dbReference type="EMBL" id="BART01013092">
    <property type="protein sequence ID" value="GAG88714.1"/>
    <property type="molecule type" value="Genomic_DNA"/>
</dbReference>
<proteinExistence type="predicted"/>
<organism evidence="1">
    <name type="scientific">marine sediment metagenome</name>
    <dbReference type="NCBI Taxonomy" id="412755"/>
    <lineage>
        <taxon>unclassified sequences</taxon>
        <taxon>metagenomes</taxon>
        <taxon>ecological metagenomes</taxon>
    </lineage>
</organism>
<gene>
    <name evidence="1" type="ORF">S01H4_26976</name>
</gene>